<keyword evidence="2" id="KW-1185">Reference proteome</keyword>
<protein>
    <submittedName>
        <fullName evidence="1">Uncharacterized protein</fullName>
    </submittedName>
</protein>
<dbReference type="Proteomes" id="UP000749646">
    <property type="component" value="Unassembled WGS sequence"/>
</dbReference>
<gene>
    <name evidence="1" type="ORF">BGZ65_008845</name>
</gene>
<accession>A0A9P6MAW0</accession>
<name>A0A9P6MAW0_9FUNG</name>
<proteinExistence type="predicted"/>
<evidence type="ECO:0000313" key="1">
    <source>
        <dbReference type="EMBL" id="KAF9986074.1"/>
    </source>
</evidence>
<comment type="caution">
    <text evidence="1">The sequence shown here is derived from an EMBL/GenBank/DDBJ whole genome shotgun (WGS) entry which is preliminary data.</text>
</comment>
<dbReference type="EMBL" id="JAAAHW010003254">
    <property type="protein sequence ID" value="KAF9986074.1"/>
    <property type="molecule type" value="Genomic_DNA"/>
</dbReference>
<sequence length="239" mass="26989">MGGDARQHFKDMIKVIGGIMSNSEKRFFIIPVCTRKSAIDIRLLPTEYSQVVITLPPLNYDSAIKLFRDIYGDSDLSIRVQKQHHFHIAMNDIGYIPSFWDSQDDVHVLISLGLIRMHVTRGFKLPSGRTLGELERNGLVYLATAEDPKQDMVVVTMPFVSDYLRSTEQQKSAERSLVEMSLLSKKPGNYLRGAKGSSSLLARQVRLKSLKVCQEKIKSLVRKDRVLPLTPSTMENPAV</sequence>
<organism evidence="1 2">
    <name type="scientific">Modicella reniformis</name>
    <dbReference type="NCBI Taxonomy" id="1440133"/>
    <lineage>
        <taxon>Eukaryota</taxon>
        <taxon>Fungi</taxon>
        <taxon>Fungi incertae sedis</taxon>
        <taxon>Mucoromycota</taxon>
        <taxon>Mortierellomycotina</taxon>
        <taxon>Mortierellomycetes</taxon>
        <taxon>Mortierellales</taxon>
        <taxon>Mortierellaceae</taxon>
        <taxon>Modicella</taxon>
    </lineage>
</organism>
<evidence type="ECO:0000313" key="2">
    <source>
        <dbReference type="Proteomes" id="UP000749646"/>
    </source>
</evidence>
<reference evidence="1" key="1">
    <citation type="journal article" date="2020" name="Fungal Divers.">
        <title>Resolving the Mortierellaceae phylogeny through synthesis of multi-gene phylogenetics and phylogenomics.</title>
        <authorList>
            <person name="Vandepol N."/>
            <person name="Liber J."/>
            <person name="Desiro A."/>
            <person name="Na H."/>
            <person name="Kennedy M."/>
            <person name="Barry K."/>
            <person name="Grigoriev I.V."/>
            <person name="Miller A.N."/>
            <person name="O'Donnell K."/>
            <person name="Stajich J.E."/>
            <person name="Bonito G."/>
        </authorList>
    </citation>
    <scope>NUCLEOTIDE SEQUENCE</scope>
    <source>
        <strain evidence="1">MES-2147</strain>
    </source>
</reference>
<dbReference type="AlphaFoldDB" id="A0A9P6MAW0"/>
<dbReference type="OrthoDB" id="2430828at2759"/>